<feature type="domain" description="Aminotransferase class I/classII large" evidence="5">
    <location>
        <begin position="110"/>
        <end position="395"/>
    </location>
</feature>
<evidence type="ECO:0000259" key="5">
    <source>
        <dbReference type="Pfam" id="PF00155"/>
    </source>
</evidence>
<name>A0AAV0D2R2_9ASTE</name>
<dbReference type="Proteomes" id="UP001152523">
    <property type="component" value="Unassembled WGS sequence"/>
</dbReference>
<reference evidence="6" key="1">
    <citation type="submission" date="2022-07" db="EMBL/GenBank/DDBJ databases">
        <authorList>
            <person name="Macas J."/>
            <person name="Novak P."/>
            <person name="Neumann P."/>
        </authorList>
    </citation>
    <scope>NUCLEOTIDE SEQUENCE</scope>
</reference>
<evidence type="ECO:0000313" key="7">
    <source>
        <dbReference type="Proteomes" id="UP001152523"/>
    </source>
</evidence>
<keyword evidence="4" id="KW-0663">Pyridoxal phosphate</keyword>
<dbReference type="Gene3D" id="3.40.640.10">
    <property type="entry name" value="Type I PLP-dependent aspartate aminotransferase-like (Major domain)"/>
    <property type="match status" value="1"/>
</dbReference>
<evidence type="ECO:0000256" key="1">
    <source>
        <dbReference type="ARBA" id="ARBA00001933"/>
    </source>
</evidence>
<dbReference type="Pfam" id="PF00155">
    <property type="entry name" value="Aminotran_1_2"/>
    <property type="match status" value="1"/>
</dbReference>
<keyword evidence="7" id="KW-1185">Reference proteome</keyword>
<dbReference type="GO" id="GO:0009102">
    <property type="term" value="P:biotin biosynthetic process"/>
    <property type="evidence" value="ECO:0007669"/>
    <property type="project" value="TreeGrafter"/>
</dbReference>
<gene>
    <name evidence="6" type="ORF">CEPIT_LOCUS11406</name>
</gene>
<dbReference type="GO" id="GO:0030170">
    <property type="term" value="F:pyridoxal phosphate binding"/>
    <property type="evidence" value="ECO:0007669"/>
    <property type="project" value="InterPro"/>
</dbReference>
<organism evidence="6 7">
    <name type="scientific">Cuscuta epithymum</name>
    <dbReference type="NCBI Taxonomy" id="186058"/>
    <lineage>
        <taxon>Eukaryota</taxon>
        <taxon>Viridiplantae</taxon>
        <taxon>Streptophyta</taxon>
        <taxon>Embryophyta</taxon>
        <taxon>Tracheophyta</taxon>
        <taxon>Spermatophyta</taxon>
        <taxon>Magnoliopsida</taxon>
        <taxon>eudicotyledons</taxon>
        <taxon>Gunneridae</taxon>
        <taxon>Pentapetalae</taxon>
        <taxon>asterids</taxon>
        <taxon>lamiids</taxon>
        <taxon>Solanales</taxon>
        <taxon>Convolvulaceae</taxon>
        <taxon>Cuscuteae</taxon>
        <taxon>Cuscuta</taxon>
        <taxon>Cuscuta subgen. Cuscuta</taxon>
    </lineage>
</organism>
<dbReference type="PANTHER" id="PTHR13693">
    <property type="entry name" value="CLASS II AMINOTRANSFERASE/8-AMINO-7-OXONONANOATE SYNTHASE"/>
    <property type="match status" value="1"/>
</dbReference>
<dbReference type="InterPro" id="IPR004839">
    <property type="entry name" value="Aminotransferase_I/II_large"/>
</dbReference>
<comment type="caution">
    <text evidence="6">The sequence shown here is derived from an EMBL/GenBank/DDBJ whole genome shotgun (WGS) entry which is preliminary data.</text>
</comment>
<comment type="similarity">
    <text evidence="2">Belongs to the class-II pyridoxal-phosphate-dependent aminotransferase family. BioF subfamily.</text>
</comment>
<proteinExistence type="inferred from homology"/>
<comment type="cofactor">
    <cofactor evidence="1">
        <name>pyridoxal 5'-phosphate</name>
        <dbReference type="ChEBI" id="CHEBI:597326"/>
    </cofactor>
</comment>
<dbReference type="GO" id="GO:0016740">
    <property type="term" value="F:transferase activity"/>
    <property type="evidence" value="ECO:0007669"/>
    <property type="project" value="UniProtKB-KW"/>
</dbReference>
<dbReference type="AlphaFoldDB" id="A0AAV0D2R2"/>
<evidence type="ECO:0000256" key="4">
    <source>
        <dbReference type="ARBA" id="ARBA00022898"/>
    </source>
</evidence>
<accession>A0AAV0D2R2</accession>
<dbReference type="InterPro" id="IPR015421">
    <property type="entry name" value="PyrdxlP-dep_Trfase_major"/>
</dbReference>
<protein>
    <recommendedName>
        <fullName evidence="5">Aminotransferase class I/classII large domain-containing protein</fullName>
    </recommendedName>
</protein>
<dbReference type="SUPFAM" id="SSF53383">
    <property type="entry name" value="PLP-dependent transferases"/>
    <property type="match status" value="1"/>
</dbReference>
<dbReference type="InterPro" id="IPR015424">
    <property type="entry name" value="PyrdxlP-dep_Trfase"/>
</dbReference>
<sequence length="399" mass="43990">MSSWDLWVEQALSRLHSLKLLRSIRPILPLNTTQPGVQASGRRHSFPGNDLQVFNDLRLWDRASVEVMISEATFQKWMQDAPSSGDDQLPGDQNVWADDDARASGEKYRKLLLFSGSNYLGLSSHPSIVKAVTQAVQRQGMGPRGSPLVCGYTYYHRLLESTLADLKRKEDCLLCASGYAANVAFITAVGSISLLLAAGEKPLLEEERVAIFSDALNHASIIDGIRIAEKQKGVSVYVYRHCDMSHLNELLTGCRMKKKVVITDSLFSMDGNFAPFGELVKLRKKHGFLLAIDDAHGTLVCGESGRGSAEMFNCEEEVDISIGTLSKAAGSVGGFIACSGKWKQLIQSKGRSFIFSTPAPVPVVAAAHAAIVVAKKEEWRRKAIWERVQDFRKRMTPHP</sequence>
<keyword evidence="3" id="KW-0808">Transferase</keyword>
<dbReference type="EMBL" id="CAMAPF010000065">
    <property type="protein sequence ID" value="CAH9090728.1"/>
    <property type="molecule type" value="Genomic_DNA"/>
</dbReference>
<dbReference type="InterPro" id="IPR050087">
    <property type="entry name" value="AON_synthase_class-II"/>
</dbReference>
<evidence type="ECO:0000256" key="2">
    <source>
        <dbReference type="ARBA" id="ARBA00010008"/>
    </source>
</evidence>
<evidence type="ECO:0000313" key="6">
    <source>
        <dbReference type="EMBL" id="CAH9090728.1"/>
    </source>
</evidence>
<evidence type="ECO:0000256" key="3">
    <source>
        <dbReference type="ARBA" id="ARBA00022679"/>
    </source>
</evidence>
<dbReference type="PANTHER" id="PTHR13693:SF77">
    <property type="entry name" value="8-AMINO-7-OXONONANOATE SYNTHASE"/>
    <property type="match status" value="1"/>
</dbReference>